<dbReference type="OrthoDB" id="5243888at2"/>
<dbReference type="PANTHER" id="PTHR31899:SF9">
    <property type="entry name" value="BETA-CAROTENE 3-HYDROXYLASE 1, CHLOROPLASTIC"/>
    <property type="match status" value="1"/>
</dbReference>
<gene>
    <name evidence="7" type="ORF">C725_1678</name>
</gene>
<dbReference type="Pfam" id="PF04116">
    <property type="entry name" value="FA_hydroxylase"/>
    <property type="match status" value="1"/>
</dbReference>
<keyword evidence="5" id="KW-0812">Transmembrane</keyword>
<feature type="domain" description="Fatty acid hydroxylase" evidence="6">
    <location>
        <begin position="10"/>
        <end position="139"/>
    </location>
</feature>
<comment type="caution">
    <text evidence="7">The sequence shown here is derived from an EMBL/GenBank/DDBJ whole genome shotgun (WGS) entry which is preliminary data.</text>
</comment>
<dbReference type="PANTHER" id="PTHR31899">
    <property type="entry name" value="BETA-CAROTENE 3-HYDROXYLASE 1, CHLOROPLASTIC"/>
    <property type="match status" value="1"/>
</dbReference>
<keyword evidence="8" id="KW-1185">Reference proteome</keyword>
<keyword evidence="5" id="KW-1133">Transmembrane helix</keyword>
<feature type="region of interest" description="Disordered" evidence="4">
    <location>
        <begin position="159"/>
        <end position="184"/>
    </location>
</feature>
<protein>
    <submittedName>
        <fullName evidence="7">Beta-carotene hydroxylase</fullName>
    </submittedName>
</protein>
<dbReference type="PATRIC" id="fig|1234595.3.peg.1680"/>
<evidence type="ECO:0000313" key="7">
    <source>
        <dbReference type="EMBL" id="EMD83080.1"/>
    </source>
</evidence>
<dbReference type="InterPro" id="IPR006694">
    <property type="entry name" value="Fatty_acid_hydroxylase"/>
</dbReference>
<evidence type="ECO:0000256" key="4">
    <source>
        <dbReference type="SAM" id="MobiDB-lite"/>
    </source>
</evidence>
<dbReference type="RefSeq" id="WP_008601806.1">
    <property type="nucleotide sequence ID" value="NZ_AMRV01000004.1"/>
</dbReference>
<dbReference type="EMBL" id="AMRV01000004">
    <property type="protein sequence ID" value="EMD83080.1"/>
    <property type="molecule type" value="Genomic_DNA"/>
</dbReference>
<evidence type="ECO:0000256" key="3">
    <source>
        <dbReference type="ARBA" id="ARBA00023002"/>
    </source>
</evidence>
<feature type="compositionally biased region" description="Low complexity" evidence="4">
    <location>
        <begin position="162"/>
        <end position="184"/>
    </location>
</feature>
<keyword evidence="5" id="KW-0472">Membrane</keyword>
<evidence type="ECO:0000259" key="6">
    <source>
        <dbReference type="Pfam" id="PF04116"/>
    </source>
</evidence>
<feature type="transmembrane region" description="Helical" evidence="5">
    <location>
        <begin position="77"/>
        <end position="95"/>
    </location>
</feature>
<evidence type="ECO:0000313" key="8">
    <source>
        <dbReference type="Proteomes" id="UP000011717"/>
    </source>
</evidence>
<evidence type="ECO:0000256" key="2">
    <source>
        <dbReference type="ARBA" id="ARBA00022746"/>
    </source>
</evidence>
<name>M2SCH6_9SPHN</name>
<evidence type="ECO:0000256" key="1">
    <source>
        <dbReference type="ARBA" id="ARBA00009324"/>
    </source>
</evidence>
<proteinExistence type="inferred from homology"/>
<dbReference type="GO" id="GO:0005506">
    <property type="term" value="F:iron ion binding"/>
    <property type="evidence" value="ECO:0007669"/>
    <property type="project" value="InterPro"/>
</dbReference>
<feature type="transmembrane region" description="Helical" evidence="5">
    <location>
        <begin position="53"/>
        <end position="70"/>
    </location>
</feature>
<evidence type="ECO:0000256" key="5">
    <source>
        <dbReference type="SAM" id="Phobius"/>
    </source>
</evidence>
<dbReference type="GO" id="GO:0010291">
    <property type="term" value="F:beta-carotene 3-hydroxylase activity"/>
    <property type="evidence" value="ECO:0007669"/>
    <property type="project" value="TreeGrafter"/>
</dbReference>
<organism evidence="7 8">
    <name type="scientific">Pacificimonas flava</name>
    <dbReference type="NCBI Taxonomy" id="1234595"/>
    <lineage>
        <taxon>Bacteria</taxon>
        <taxon>Pseudomonadati</taxon>
        <taxon>Pseudomonadota</taxon>
        <taxon>Alphaproteobacteria</taxon>
        <taxon>Sphingomonadales</taxon>
        <taxon>Sphingosinicellaceae</taxon>
        <taxon>Pacificimonas</taxon>
    </lineage>
</organism>
<dbReference type="InterPro" id="IPR045019">
    <property type="entry name" value="BETA-OHASE-like"/>
</dbReference>
<dbReference type="Proteomes" id="UP000011717">
    <property type="component" value="Unassembled WGS sequence"/>
</dbReference>
<dbReference type="AlphaFoldDB" id="M2SCH6"/>
<reference evidence="7 8" key="1">
    <citation type="journal article" date="2013" name="Genome Announc.">
        <title>Draft Genome Sequence of Strain JLT2015T, Belonging to the Family Sphingomonadaceae of the Alphaproteobacteria.</title>
        <authorList>
            <person name="Tang K."/>
            <person name="Liu K."/>
            <person name="Li S."/>
            <person name="Jiao N."/>
        </authorList>
    </citation>
    <scope>NUCLEOTIDE SEQUENCE [LARGE SCALE GENOMIC DNA]</scope>
    <source>
        <strain evidence="7 8">JLT2015</strain>
    </source>
</reference>
<accession>M2SCH6</accession>
<dbReference type="GO" id="GO:0016123">
    <property type="term" value="P:xanthophyll biosynthetic process"/>
    <property type="evidence" value="ECO:0007669"/>
    <property type="project" value="TreeGrafter"/>
</dbReference>
<keyword evidence="3" id="KW-0560">Oxidoreductase</keyword>
<comment type="similarity">
    <text evidence="1">Belongs to the sterol desaturase family.</text>
</comment>
<sequence>MTFAAGLGLFLLTILLMEGFAYAMHRWVMHGFLWSLHRSHHEPRAGIWEANDWFGVIFALPSILLIFLGTQGGFWPGLAWIGGGIAGYGLVYFIFHDWLVHERIPSRYVPKSRYMKRIVQAHKLHHAVNSKRGTVSFGFLWAPPVRALKVQLAANRDDRSAALRAPRGPAAEAGASSSSPSSAA</sequence>
<keyword evidence="2" id="KW-0125">Carotenoid biosynthesis</keyword>
<dbReference type="GO" id="GO:0016119">
    <property type="term" value="P:carotene metabolic process"/>
    <property type="evidence" value="ECO:0007669"/>
    <property type="project" value="TreeGrafter"/>
</dbReference>